<proteinExistence type="predicted"/>
<feature type="signal peptide" evidence="1">
    <location>
        <begin position="1"/>
        <end position="19"/>
    </location>
</feature>
<dbReference type="EMBL" id="JACAZI010000013">
    <property type="protein sequence ID" value="KAF7345720.1"/>
    <property type="molecule type" value="Genomic_DNA"/>
</dbReference>
<comment type="caution">
    <text evidence="2">The sequence shown here is derived from an EMBL/GenBank/DDBJ whole genome shotgun (WGS) entry which is preliminary data.</text>
</comment>
<evidence type="ECO:0000313" key="2">
    <source>
        <dbReference type="EMBL" id="KAF7345720.1"/>
    </source>
</evidence>
<dbReference type="OrthoDB" id="2972631at2759"/>
<organism evidence="2 3">
    <name type="scientific">Mycena venus</name>
    <dbReference type="NCBI Taxonomy" id="2733690"/>
    <lineage>
        <taxon>Eukaryota</taxon>
        <taxon>Fungi</taxon>
        <taxon>Dikarya</taxon>
        <taxon>Basidiomycota</taxon>
        <taxon>Agaricomycotina</taxon>
        <taxon>Agaricomycetes</taxon>
        <taxon>Agaricomycetidae</taxon>
        <taxon>Agaricales</taxon>
        <taxon>Marasmiineae</taxon>
        <taxon>Mycenaceae</taxon>
        <taxon>Mycena</taxon>
    </lineage>
</organism>
<keyword evidence="1" id="KW-0732">Signal</keyword>
<keyword evidence="2" id="KW-0255">Endonuclease</keyword>
<evidence type="ECO:0000256" key="1">
    <source>
        <dbReference type="SAM" id="SignalP"/>
    </source>
</evidence>
<evidence type="ECO:0000313" key="3">
    <source>
        <dbReference type="Proteomes" id="UP000620124"/>
    </source>
</evidence>
<dbReference type="GO" id="GO:0004519">
    <property type="term" value="F:endonuclease activity"/>
    <property type="evidence" value="ECO:0007669"/>
    <property type="project" value="UniProtKB-KW"/>
</dbReference>
<sequence length="119" mass="12752">MQFSATLVALAFAFAPALAAPTAEPAALQKRDVGAYVCTGENFTGQCNHITPPYNVCQPFSATGLTGYQSWGPDNGDTCIWYTGGSCTGTQSSNVYYPGYADVPDFWKFNTASFKCYSL</sequence>
<dbReference type="Proteomes" id="UP000620124">
    <property type="component" value="Unassembled WGS sequence"/>
</dbReference>
<keyword evidence="2" id="KW-0540">Nuclease</keyword>
<feature type="chain" id="PRO_5034866373" evidence="1">
    <location>
        <begin position="20"/>
        <end position="119"/>
    </location>
</feature>
<keyword evidence="3" id="KW-1185">Reference proteome</keyword>
<accession>A0A8H6XPS1</accession>
<keyword evidence="2" id="KW-0378">Hydrolase</keyword>
<dbReference type="AlphaFoldDB" id="A0A8H6XPS1"/>
<reference evidence="2" key="1">
    <citation type="submission" date="2020-05" db="EMBL/GenBank/DDBJ databases">
        <title>Mycena genomes resolve the evolution of fungal bioluminescence.</title>
        <authorList>
            <person name="Tsai I.J."/>
        </authorList>
    </citation>
    <scope>NUCLEOTIDE SEQUENCE</scope>
    <source>
        <strain evidence="2">CCC161011</strain>
    </source>
</reference>
<protein>
    <submittedName>
        <fullName evidence="2">Flap endonuclease 1-B</fullName>
    </submittedName>
</protein>
<name>A0A8H6XPS1_9AGAR</name>
<gene>
    <name evidence="2" type="ORF">MVEN_01592100</name>
</gene>